<dbReference type="EMBL" id="JASBNA010000114">
    <property type="protein sequence ID" value="KAK7676513.1"/>
    <property type="molecule type" value="Genomic_DNA"/>
</dbReference>
<evidence type="ECO:0000313" key="3">
    <source>
        <dbReference type="Proteomes" id="UP001385951"/>
    </source>
</evidence>
<comment type="caution">
    <text evidence="2">The sequence shown here is derived from an EMBL/GenBank/DDBJ whole genome shotgun (WGS) entry which is preliminary data.</text>
</comment>
<gene>
    <name evidence="2" type="ORF">QCA50_020531</name>
</gene>
<evidence type="ECO:0000256" key="1">
    <source>
        <dbReference type="SAM" id="MobiDB-lite"/>
    </source>
</evidence>
<sequence>MSLAEAEAQLLTEKVQKKTFKKYNLTVLQALCSKYGLSVNPTGKTAKQHTLKADYIRAPPPPDYCTRNGIDERKSATTTHKSSSQTTIPTHAPRERLEIQLLEKPRDWDPIQKINYWLAQGESIDMRVLAQHFGFCHGECRVVDPKNRRPLYQYTPGVLESCDIEDMRSSGVLRVIWQA</sequence>
<name>A0AAW0F901_9APHY</name>
<accession>A0AAW0F901</accession>
<dbReference type="AlphaFoldDB" id="A0AAW0F901"/>
<organism evidence="2 3">
    <name type="scientific">Cerrena zonata</name>
    <dbReference type="NCBI Taxonomy" id="2478898"/>
    <lineage>
        <taxon>Eukaryota</taxon>
        <taxon>Fungi</taxon>
        <taxon>Dikarya</taxon>
        <taxon>Basidiomycota</taxon>
        <taxon>Agaricomycotina</taxon>
        <taxon>Agaricomycetes</taxon>
        <taxon>Polyporales</taxon>
        <taxon>Cerrenaceae</taxon>
        <taxon>Cerrena</taxon>
    </lineage>
</organism>
<keyword evidence="3" id="KW-1185">Reference proteome</keyword>
<feature type="compositionally biased region" description="Polar residues" evidence="1">
    <location>
        <begin position="76"/>
        <end position="89"/>
    </location>
</feature>
<feature type="region of interest" description="Disordered" evidence="1">
    <location>
        <begin position="67"/>
        <end position="91"/>
    </location>
</feature>
<protein>
    <submittedName>
        <fullName evidence="2">Uncharacterized protein</fullName>
    </submittedName>
</protein>
<reference evidence="2 3" key="1">
    <citation type="submission" date="2022-09" db="EMBL/GenBank/DDBJ databases">
        <authorList>
            <person name="Palmer J.M."/>
        </authorList>
    </citation>
    <scope>NUCLEOTIDE SEQUENCE [LARGE SCALE GENOMIC DNA]</scope>
    <source>
        <strain evidence="2 3">DSM 7382</strain>
    </source>
</reference>
<proteinExistence type="predicted"/>
<evidence type="ECO:0000313" key="2">
    <source>
        <dbReference type="EMBL" id="KAK7676513.1"/>
    </source>
</evidence>
<dbReference type="Proteomes" id="UP001385951">
    <property type="component" value="Unassembled WGS sequence"/>
</dbReference>